<reference evidence="1" key="1">
    <citation type="submission" date="2021-01" db="EMBL/GenBank/DDBJ databases">
        <title>Whole genome shotgun sequence of Planosporangium flavigriseum NBRC 105377.</title>
        <authorList>
            <person name="Komaki H."/>
            <person name="Tamura T."/>
        </authorList>
    </citation>
    <scope>NUCLEOTIDE SEQUENCE</scope>
    <source>
        <strain evidence="1">NBRC 105377</strain>
    </source>
</reference>
<evidence type="ECO:0000313" key="1">
    <source>
        <dbReference type="EMBL" id="GIG74781.1"/>
    </source>
</evidence>
<dbReference type="AlphaFoldDB" id="A0A8J3LWD2"/>
<accession>A0A8J3LWD2</accession>
<comment type="caution">
    <text evidence="1">The sequence shown here is derived from an EMBL/GenBank/DDBJ whole genome shotgun (WGS) entry which is preliminary data.</text>
</comment>
<protein>
    <submittedName>
        <fullName evidence="1">Uncharacterized protein</fullName>
    </submittedName>
</protein>
<name>A0A8J3LWD2_9ACTN</name>
<sequence>MSTRFVRGDAWPAAGCPRSAFAPAVRAPAPRVTLGKTQTTVKLQSAVNEDPLPLDPVSL</sequence>
<dbReference type="Proteomes" id="UP000653674">
    <property type="component" value="Unassembled WGS sequence"/>
</dbReference>
<keyword evidence="2" id="KW-1185">Reference proteome</keyword>
<gene>
    <name evidence="1" type="ORF">Pfl04_31850</name>
</gene>
<evidence type="ECO:0000313" key="2">
    <source>
        <dbReference type="Proteomes" id="UP000653674"/>
    </source>
</evidence>
<proteinExistence type="predicted"/>
<dbReference type="EMBL" id="BONU01000022">
    <property type="protein sequence ID" value="GIG74781.1"/>
    <property type="molecule type" value="Genomic_DNA"/>
</dbReference>
<organism evidence="1 2">
    <name type="scientific">Planosporangium flavigriseum</name>
    <dbReference type="NCBI Taxonomy" id="373681"/>
    <lineage>
        <taxon>Bacteria</taxon>
        <taxon>Bacillati</taxon>
        <taxon>Actinomycetota</taxon>
        <taxon>Actinomycetes</taxon>
        <taxon>Micromonosporales</taxon>
        <taxon>Micromonosporaceae</taxon>
        <taxon>Planosporangium</taxon>
    </lineage>
</organism>